<feature type="transmembrane region" description="Helical" evidence="1">
    <location>
        <begin position="83"/>
        <end position="104"/>
    </location>
</feature>
<reference evidence="2" key="1">
    <citation type="submission" date="2010-03" db="EMBL/GenBank/DDBJ databases">
        <title>The genome sequence of Ruminococcus sp. 18P13.</title>
        <authorList>
            <consortium name="metaHIT consortium -- http://www.metahit.eu/"/>
            <person name="Pajon A."/>
            <person name="Turner K."/>
            <person name="Parkhill J."/>
            <person name="Bernalier A."/>
        </authorList>
    </citation>
    <scope>NUCLEOTIDE SEQUENCE [LARGE SCALE GENOMIC DNA]</scope>
    <source>
        <strain evidence="2">Type strain: 18P13</strain>
    </source>
</reference>
<evidence type="ECO:0000313" key="3">
    <source>
        <dbReference type="Proteomes" id="UP000007054"/>
    </source>
</evidence>
<dbReference type="KEGG" id="rch:RUM_23180"/>
<dbReference type="GeneID" id="83156964"/>
<protein>
    <submittedName>
        <fullName evidence="2">Uncharacterized protein</fullName>
    </submittedName>
</protein>
<feature type="transmembrane region" description="Helical" evidence="1">
    <location>
        <begin position="48"/>
        <end position="71"/>
    </location>
</feature>
<dbReference type="RefSeq" id="WP_015559216.1">
    <property type="nucleotide sequence ID" value="NC_021039.1"/>
</dbReference>
<proteinExistence type="predicted"/>
<organism evidence="2 3">
    <name type="scientific">Ruminococcus champanellensis (strain DSM 18848 / JCM 17042 / KCTC 15320 / 18P13)</name>
    <dbReference type="NCBI Taxonomy" id="213810"/>
    <lineage>
        <taxon>Bacteria</taxon>
        <taxon>Bacillati</taxon>
        <taxon>Bacillota</taxon>
        <taxon>Clostridia</taxon>
        <taxon>Eubacteriales</taxon>
        <taxon>Oscillospiraceae</taxon>
        <taxon>Ruminococcus</taxon>
    </lineage>
</organism>
<name>D4LFB5_RUMC1</name>
<dbReference type="AlphaFoldDB" id="D4LFB5"/>
<reference evidence="2" key="2">
    <citation type="submission" date="2010-03" db="EMBL/GenBank/DDBJ databases">
        <authorList>
            <person name="Pajon A."/>
        </authorList>
    </citation>
    <scope>NUCLEOTIDE SEQUENCE</scope>
    <source>
        <strain evidence="2">Type strain: 18P13</strain>
    </source>
</reference>
<feature type="transmembrane region" description="Helical" evidence="1">
    <location>
        <begin position="12"/>
        <end position="28"/>
    </location>
</feature>
<feature type="transmembrane region" description="Helical" evidence="1">
    <location>
        <begin position="124"/>
        <end position="145"/>
    </location>
</feature>
<dbReference type="EMBL" id="FP929052">
    <property type="protein sequence ID" value="CBL18310.1"/>
    <property type="molecule type" value="Genomic_DNA"/>
</dbReference>
<dbReference type="HOGENOM" id="CLU_1554153_0_0_9"/>
<sequence>MKKDRILQVLQIFLKLALVVTTLIYPLFMDLLTALGWTVNAHSYGAKFRILAAVVAVGALLMTAGVILALCKKDIAALVTGSVGFFPLMGAVSIATSIAEAAGWAPQSEAHLGRFAYQIWADRMLPTIAPYCLLVAVALLHYFSYEASAARREKKRQKEEFENRPAPKIVED</sequence>
<evidence type="ECO:0000256" key="1">
    <source>
        <dbReference type="SAM" id="Phobius"/>
    </source>
</evidence>
<evidence type="ECO:0000313" key="2">
    <source>
        <dbReference type="EMBL" id="CBL18310.1"/>
    </source>
</evidence>
<dbReference type="BioCyc" id="RCHA213810:RUM_RS11270-MONOMER"/>
<dbReference type="PATRIC" id="fig|213810.4.peg.2206"/>
<gene>
    <name evidence="2" type="ordered locus">RUM_23180</name>
</gene>
<accession>D4LFB5</accession>
<keyword evidence="3" id="KW-1185">Reference proteome</keyword>
<keyword evidence="1" id="KW-1133">Transmembrane helix</keyword>
<dbReference type="STRING" id="213810.RUM_23180"/>
<keyword evidence="1" id="KW-0812">Transmembrane</keyword>
<dbReference type="Proteomes" id="UP000007054">
    <property type="component" value="Chromosome"/>
</dbReference>
<keyword evidence="1" id="KW-0472">Membrane</keyword>